<sequence>MFNKTPMRGKIHHRIDKNHLGIITIDNQPHNALPAHLLADLETSILDMGDNDAIRVILLQSAGDRVFCAGASFDGLASIQDKKEGKEFFMGFARVINALRSCGKITIARVHGKAVGGGVGLCSAVDYAMASKWASIRLSELSLAIGPFVIGPAVERKIGLSGFSHLALNATEWQTAEWARSKGLFQEVFETVEQLDAYLETFLDRFLDYSPAALAQFKNMFWEGTEDWPTVMEQRAAQSGNLVLTDQAQEAIRKVKKKA</sequence>
<dbReference type="SUPFAM" id="SSF52096">
    <property type="entry name" value="ClpP/crotonase"/>
    <property type="match status" value="1"/>
</dbReference>
<protein>
    <submittedName>
        <fullName evidence="2">Enoyl-CoA hydratase/isomerase family protein</fullName>
    </submittedName>
</protein>
<dbReference type="CDD" id="cd06558">
    <property type="entry name" value="crotonase-like"/>
    <property type="match status" value="1"/>
</dbReference>
<reference evidence="2" key="1">
    <citation type="submission" date="2021-06" db="EMBL/GenBank/DDBJ databases">
        <title>44 bacteria genomes isolated from Dapeng, Shenzhen.</title>
        <authorList>
            <person name="Zheng W."/>
            <person name="Yu S."/>
            <person name="Huang Y."/>
        </authorList>
    </citation>
    <scope>NUCLEOTIDE SEQUENCE</scope>
    <source>
        <strain evidence="2">DP5N28-2</strain>
    </source>
</reference>
<proteinExistence type="inferred from homology"/>
<dbReference type="InterPro" id="IPR029045">
    <property type="entry name" value="ClpP/crotonase-like_dom_sf"/>
</dbReference>
<accession>A0A953HQN7</accession>
<dbReference type="GO" id="GO:0003824">
    <property type="term" value="F:catalytic activity"/>
    <property type="evidence" value="ECO:0007669"/>
    <property type="project" value="UniProtKB-ARBA"/>
</dbReference>
<dbReference type="InterPro" id="IPR051683">
    <property type="entry name" value="Enoyl-CoA_Hydratase/Isomerase"/>
</dbReference>
<dbReference type="Gene3D" id="3.90.226.10">
    <property type="entry name" value="2-enoyl-CoA Hydratase, Chain A, domain 1"/>
    <property type="match status" value="1"/>
</dbReference>
<name>A0A953HQN7_9BACT</name>
<organism evidence="2 3">
    <name type="scientific">Membranihabitans marinus</name>
    <dbReference type="NCBI Taxonomy" id="1227546"/>
    <lineage>
        <taxon>Bacteria</taxon>
        <taxon>Pseudomonadati</taxon>
        <taxon>Bacteroidota</taxon>
        <taxon>Saprospiria</taxon>
        <taxon>Saprospirales</taxon>
        <taxon>Saprospiraceae</taxon>
        <taxon>Membranihabitans</taxon>
    </lineage>
</organism>
<dbReference type="Proteomes" id="UP000753961">
    <property type="component" value="Unassembled WGS sequence"/>
</dbReference>
<comment type="similarity">
    <text evidence="1">Belongs to the enoyl-CoA hydratase/isomerase family.</text>
</comment>
<dbReference type="AlphaFoldDB" id="A0A953HQN7"/>
<evidence type="ECO:0000313" key="2">
    <source>
        <dbReference type="EMBL" id="MBY5956541.1"/>
    </source>
</evidence>
<dbReference type="EMBL" id="JAHVHU010000001">
    <property type="protein sequence ID" value="MBY5956541.1"/>
    <property type="molecule type" value="Genomic_DNA"/>
</dbReference>
<comment type="caution">
    <text evidence="2">The sequence shown here is derived from an EMBL/GenBank/DDBJ whole genome shotgun (WGS) entry which is preliminary data.</text>
</comment>
<gene>
    <name evidence="2" type="ORF">KUV50_00235</name>
</gene>
<dbReference type="InterPro" id="IPR001753">
    <property type="entry name" value="Enoyl-CoA_hydra/iso"/>
</dbReference>
<evidence type="ECO:0000313" key="3">
    <source>
        <dbReference type="Proteomes" id="UP000753961"/>
    </source>
</evidence>
<dbReference type="PANTHER" id="PTHR42964:SF1">
    <property type="entry name" value="POLYKETIDE BIOSYNTHESIS ENOYL-COA HYDRATASE PKSH-RELATED"/>
    <property type="match status" value="1"/>
</dbReference>
<evidence type="ECO:0000256" key="1">
    <source>
        <dbReference type="ARBA" id="ARBA00005254"/>
    </source>
</evidence>
<dbReference type="Pfam" id="PF00378">
    <property type="entry name" value="ECH_1"/>
    <property type="match status" value="1"/>
</dbReference>
<keyword evidence="3" id="KW-1185">Reference proteome</keyword>
<dbReference type="PANTHER" id="PTHR42964">
    <property type="entry name" value="ENOYL-COA HYDRATASE"/>
    <property type="match status" value="1"/>
</dbReference>